<dbReference type="Proteomes" id="UP001515480">
    <property type="component" value="Unassembled WGS sequence"/>
</dbReference>
<evidence type="ECO:0000256" key="2">
    <source>
        <dbReference type="SAM" id="MobiDB-lite"/>
    </source>
</evidence>
<evidence type="ECO:0000313" key="3">
    <source>
        <dbReference type="EMBL" id="KAL1496590.1"/>
    </source>
</evidence>
<name>A0AB34IEF8_PRYPA</name>
<feature type="compositionally biased region" description="Low complexity" evidence="2">
    <location>
        <begin position="231"/>
        <end position="242"/>
    </location>
</feature>
<gene>
    <name evidence="3" type="ORF">AB1Y20_014195</name>
</gene>
<protein>
    <submittedName>
        <fullName evidence="3">Uncharacterized protein</fullName>
    </submittedName>
</protein>
<dbReference type="EMBL" id="JBGBPQ010000028">
    <property type="protein sequence ID" value="KAL1496590.1"/>
    <property type="molecule type" value="Genomic_DNA"/>
</dbReference>
<feature type="compositionally biased region" description="Polar residues" evidence="2">
    <location>
        <begin position="191"/>
        <end position="204"/>
    </location>
</feature>
<organism evidence="3 4">
    <name type="scientific">Prymnesium parvum</name>
    <name type="common">Toxic golden alga</name>
    <dbReference type="NCBI Taxonomy" id="97485"/>
    <lineage>
        <taxon>Eukaryota</taxon>
        <taxon>Haptista</taxon>
        <taxon>Haptophyta</taxon>
        <taxon>Prymnesiophyceae</taxon>
        <taxon>Prymnesiales</taxon>
        <taxon>Prymnesiaceae</taxon>
        <taxon>Prymnesium</taxon>
    </lineage>
</organism>
<evidence type="ECO:0000256" key="1">
    <source>
        <dbReference type="SAM" id="Coils"/>
    </source>
</evidence>
<proteinExistence type="predicted"/>
<feature type="region of interest" description="Disordered" evidence="2">
    <location>
        <begin position="187"/>
        <end position="263"/>
    </location>
</feature>
<feature type="compositionally biased region" description="Acidic residues" evidence="2">
    <location>
        <begin position="209"/>
        <end position="222"/>
    </location>
</feature>
<keyword evidence="4" id="KW-1185">Reference proteome</keyword>
<keyword evidence="1" id="KW-0175">Coiled coil</keyword>
<evidence type="ECO:0000313" key="4">
    <source>
        <dbReference type="Proteomes" id="UP001515480"/>
    </source>
</evidence>
<reference evidence="3 4" key="1">
    <citation type="journal article" date="2024" name="Science">
        <title>Giant polyketide synthase enzymes in the biosynthesis of giant marine polyether toxins.</title>
        <authorList>
            <person name="Fallon T.R."/>
            <person name="Shende V.V."/>
            <person name="Wierzbicki I.H."/>
            <person name="Pendleton A.L."/>
            <person name="Watervoot N.F."/>
            <person name="Auber R.P."/>
            <person name="Gonzalez D.J."/>
            <person name="Wisecaver J.H."/>
            <person name="Moore B.S."/>
        </authorList>
    </citation>
    <scope>NUCLEOTIDE SEQUENCE [LARGE SCALE GENOMIC DNA]</scope>
    <source>
        <strain evidence="3 4">12B1</strain>
    </source>
</reference>
<sequence>MADPIVALTRRLKKAKEDKQDLEAVLYNFIKEIDPSWMTKRFVESTLPTLVELGEFLSENLGLQVEPGLRRRQVGSAWATNIVNALQTFFKARDASAPPKPCSWCKSYCITACEACGLSNAHLICAMHAHVFIAELKKRLCRICAQAGVRAAIVNMSVKEKKNVLAEMGVSFTNLQDANKVLLESSDFSEDQNPQDGQGASNEAGQVDSSDEDNNGGGDEDAPVQSGGAGSASNSAVPSGSVEQEVPGSAHSQESRILANVTR</sequence>
<comment type="caution">
    <text evidence="3">The sequence shown here is derived from an EMBL/GenBank/DDBJ whole genome shotgun (WGS) entry which is preliminary data.</text>
</comment>
<accession>A0AB34IEF8</accession>
<dbReference type="AlphaFoldDB" id="A0AB34IEF8"/>
<feature type="coiled-coil region" evidence="1">
    <location>
        <begin position="5"/>
        <end position="32"/>
    </location>
</feature>